<dbReference type="GO" id="GO:0061630">
    <property type="term" value="F:ubiquitin protein ligase activity"/>
    <property type="evidence" value="ECO:0007669"/>
    <property type="project" value="UniProtKB-EC"/>
</dbReference>
<organism evidence="11 12">
    <name type="scientific">Miscanthus lutarioriparius</name>
    <dbReference type="NCBI Taxonomy" id="422564"/>
    <lineage>
        <taxon>Eukaryota</taxon>
        <taxon>Viridiplantae</taxon>
        <taxon>Streptophyta</taxon>
        <taxon>Embryophyta</taxon>
        <taxon>Tracheophyta</taxon>
        <taxon>Spermatophyta</taxon>
        <taxon>Magnoliopsida</taxon>
        <taxon>Liliopsida</taxon>
        <taxon>Poales</taxon>
        <taxon>Poaceae</taxon>
        <taxon>PACMAD clade</taxon>
        <taxon>Panicoideae</taxon>
        <taxon>Andropogonodae</taxon>
        <taxon>Andropogoneae</taxon>
        <taxon>Saccharinae</taxon>
        <taxon>Miscanthus</taxon>
    </lineage>
</organism>
<evidence type="ECO:0000256" key="3">
    <source>
        <dbReference type="ARBA" id="ARBA00022679"/>
    </source>
</evidence>
<dbReference type="AlphaFoldDB" id="A0A811N0G7"/>
<evidence type="ECO:0000256" key="7">
    <source>
        <dbReference type="ARBA" id="ARBA00022833"/>
    </source>
</evidence>
<dbReference type="InterPro" id="IPR013083">
    <property type="entry name" value="Znf_RING/FYVE/PHD"/>
</dbReference>
<evidence type="ECO:0000313" key="12">
    <source>
        <dbReference type="Proteomes" id="UP000604825"/>
    </source>
</evidence>
<feature type="region of interest" description="Disordered" evidence="9">
    <location>
        <begin position="130"/>
        <end position="155"/>
    </location>
</feature>
<accession>A0A811N0G7</accession>
<evidence type="ECO:0000256" key="6">
    <source>
        <dbReference type="ARBA" id="ARBA00022786"/>
    </source>
</evidence>
<dbReference type="FunFam" id="3.30.40.10:FF:000588">
    <property type="entry name" value="RING/U-box superfamily protein"/>
    <property type="match status" value="1"/>
</dbReference>
<keyword evidence="5 8" id="KW-0863">Zinc-finger</keyword>
<dbReference type="Pfam" id="PF13639">
    <property type="entry name" value="zf-RING_2"/>
    <property type="match status" value="1"/>
</dbReference>
<evidence type="ECO:0000259" key="10">
    <source>
        <dbReference type="PROSITE" id="PS50089"/>
    </source>
</evidence>
<evidence type="ECO:0000313" key="11">
    <source>
        <dbReference type="EMBL" id="CAD6213587.1"/>
    </source>
</evidence>
<keyword evidence="3" id="KW-0808">Transferase</keyword>
<sequence length="242" mass="26908">MLGVLLYGHNEAEQYIRKVEGEDVAHGCKLEASRTNQKCVRCREQAVNAVWEVLWRVDGTMDPMPVPPPEGSAARHRGDTRVAPDCGRIPLAACTSANQVDSLDTFRPPPWPLPYNDPQFSARMVQHPTVSGHDKASTHIQKPEQPTESKNADAGSTCTAHKVSETSAKQHSGGSRIDGIQFCDSSDNEDDCPICLEEYDDENPKIALQCNHNFHLSCIYEWMERSEACPVCAKIMLFNEDK</sequence>
<dbReference type="PANTHER" id="PTHR46463">
    <property type="entry name" value="ZINC FINGER, RING/FYVE/PHD-TYPE"/>
    <property type="match status" value="1"/>
</dbReference>
<keyword evidence="7" id="KW-0862">Zinc</keyword>
<evidence type="ECO:0000256" key="4">
    <source>
        <dbReference type="ARBA" id="ARBA00022723"/>
    </source>
</evidence>
<protein>
    <recommendedName>
        <fullName evidence="2">RING-type E3 ubiquitin transferase</fullName>
        <ecNumber evidence="2">2.3.2.27</ecNumber>
    </recommendedName>
</protein>
<keyword evidence="4" id="KW-0479">Metal-binding</keyword>
<dbReference type="EMBL" id="CAJGYO010000002">
    <property type="protein sequence ID" value="CAD6213587.1"/>
    <property type="molecule type" value="Genomic_DNA"/>
</dbReference>
<dbReference type="PANTHER" id="PTHR46463:SF73">
    <property type="entry name" value="OS03G0598700 PROTEIN"/>
    <property type="match status" value="1"/>
</dbReference>
<dbReference type="OrthoDB" id="8062037at2759"/>
<feature type="compositionally biased region" description="Basic and acidic residues" evidence="9">
    <location>
        <begin position="132"/>
        <end position="151"/>
    </location>
</feature>
<evidence type="ECO:0000256" key="2">
    <source>
        <dbReference type="ARBA" id="ARBA00012483"/>
    </source>
</evidence>
<dbReference type="EC" id="2.3.2.27" evidence="2"/>
<evidence type="ECO:0000256" key="5">
    <source>
        <dbReference type="ARBA" id="ARBA00022771"/>
    </source>
</evidence>
<comment type="catalytic activity">
    <reaction evidence="1">
        <text>S-ubiquitinyl-[E2 ubiquitin-conjugating enzyme]-L-cysteine + [acceptor protein]-L-lysine = [E2 ubiquitin-conjugating enzyme]-L-cysteine + N(6)-ubiquitinyl-[acceptor protein]-L-lysine.</text>
        <dbReference type="EC" id="2.3.2.27"/>
    </reaction>
</comment>
<dbReference type="SMART" id="SM00184">
    <property type="entry name" value="RING"/>
    <property type="match status" value="1"/>
</dbReference>
<dbReference type="PROSITE" id="PS50089">
    <property type="entry name" value="ZF_RING_2"/>
    <property type="match status" value="1"/>
</dbReference>
<dbReference type="SUPFAM" id="SSF57850">
    <property type="entry name" value="RING/U-box"/>
    <property type="match status" value="1"/>
</dbReference>
<gene>
    <name evidence="11" type="ORF">NCGR_LOCUS9105</name>
</gene>
<dbReference type="InterPro" id="IPR001841">
    <property type="entry name" value="Znf_RING"/>
</dbReference>
<keyword evidence="12" id="KW-1185">Reference proteome</keyword>
<dbReference type="Proteomes" id="UP000604825">
    <property type="component" value="Unassembled WGS sequence"/>
</dbReference>
<dbReference type="GO" id="GO:0008270">
    <property type="term" value="F:zinc ion binding"/>
    <property type="evidence" value="ECO:0007669"/>
    <property type="project" value="UniProtKB-KW"/>
</dbReference>
<dbReference type="Gene3D" id="3.30.40.10">
    <property type="entry name" value="Zinc/RING finger domain, C3HC4 (zinc finger)"/>
    <property type="match status" value="1"/>
</dbReference>
<proteinExistence type="predicted"/>
<keyword evidence="6" id="KW-0833">Ubl conjugation pathway</keyword>
<evidence type="ECO:0000256" key="1">
    <source>
        <dbReference type="ARBA" id="ARBA00000900"/>
    </source>
</evidence>
<name>A0A811N0G7_9POAL</name>
<comment type="caution">
    <text evidence="11">The sequence shown here is derived from an EMBL/GenBank/DDBJ whole genome shotgun (WGS) entry which is preliminary data.</text>
</comment>
<feature type="domain" description="RING-type" evidence="10">
    <location>
        <begin position="192"/>
        <end position="232"/>
    </location>
</feature>
<evidence type="ECO:0000256" key="9">
    <source>
        <dbReference type="SAM" id="MobiDB-lite"/>
    </source>
</evidence>
<reference evidence="11" key="1">
    <citation type="submission" date="2020-10" db="EMBL/GenBank/DDBJ databases">
        <authorList>
            <person name="Han B."/>
            <person name="Lu T."/>
            <person name="Zhao Q."/>
            <person name="Huang X."/>
            <person name="Zhao Y."/>
        </authorList>
    </citation>
    <scope>NUCLEOTIDE SEQUENCE</scope>
</reference>
<evidence type="ECO:0000256" key="8">
    <source>
        <dbReference type="PROSITE-ProRule" id="PRU00175"/>
    </source>
</evidence>